<keyword evidence="1" id="KW-0472">Membrane</keyword>
<sequence length="117" mass="13711">MHRVTSPTEATVNSLVEVRGGYAILREQRSKLSHCRPNFHFVHRELTGLFQQEMSMKMYHNGEFPHQELQYHRLQWWVAVHDFIIRANTSAVIFAIVNIVIINVIIFCNVFVIQAFS</sequence>
<comment type="caution">
    <text evidence="2">The sequence shown here is derived from an EMBL/GenBank/DDBJ whole genome shotgun (WGS) entry which is preliminary data.</text>
</comment>
<organism evidence="2 3">
    <name type="scientific">Desmophyllum pertusum</name>
    <dbReference type="NCBI Taxonomy" id="174260"/>
    <lineage>
        <taxon>Eukaryota</taxon>
        <taxon>Metazoa</taxon>
        <taxon>Cnidaria</taxon>
        <taxon>Anthozoa</taxon>
        <taxon>Hexacorallia</taxon>
        <taxon>Scleractinia</taxon>
        <taxon>Caryophylliina</taxon>
        <taxon>Caryophylliidae</taxon>
        <taxon>Desmophyllum</taxon>
    </lineage>
</organism>
<feature type="transmembrane region" description="Helical" evidence="1">
    <location>
        <begin position="91"/>
        <end position="116"/>
    </location>
</feature>
<dbReference type="EMBL" id="MU825396">
    <property type="protein sequence ID" value="KAJ7394200.1"/>
    <property type="molecule type" value="Genomic_DNA"/>
</dbReference>
<keyword evidence="1" id="KW-0812">Transmembrane</keyword>
<dbReference type="Proteomes" id="UP001163046">
    <property type="component" value="Unassembled WGS sequence"/>
</dbReference>
<protein>
    <submittedName>
        <fullName evidence="2">Uncharacterized protein</fullName>
    </submittedName>
</protein>
<keyword evidence="1" id="KW-1133">Transmembrane helix</keyword>
<dbReference type="AlphaFoldDB" id="A0A9X0DBV3"/>
<accession>A0A9X0DBV3</accession>
<keyword evidence="3" id="KW-1185">Reference proteome</keyword>
<evidence type="ECO:0000313" key="2">
    <source>
        <dbReference type="EMBL" id="KAJ7394200.1"/>
    </source>
</evidence>
<evidence type="ECO:0000256" key="1">
    <source>
        <dbReference type="SAM" id="Phobius"/>
    </source>
</evidence>
<evidence type="ECO:0000313" key="3">
    <source>
        <dbReference type="Proteomes" id="UP001163046"/>
    </source>
</evidence>
<reference evidence="2" key="1">
    <citation type="submission" date="2023-01" db="EMBL/GenBank/DDBJ databases">
        <title>Genome assembly of the deep-sea coral Lophelia pertusa.</title>
        <authorList>
            <person name="Herrera S."/>
            <person name="Cordes E."/>
        </authorList>
    </citation>
    <scope>NUCLEOTIDE SEQUENCE</scope>
    <source>
        <strain evidence="2">USNM1676648</strain>
        <tissue evidence="2">Polyp</tissue>
    </source>
</reference>
<gene>
    <name evidence="2" type="ORF">OS493_000002</name>
</gene>
<name>A0A9X0DBV3_9CNID</name>
<proteinExistence type="predicted"/>